<keyword evidence="3" id="KW-1185">Reference proteome</keyword>
<comment type="caution">
    <text evidence="2">The sequence shown here is derived from an EMBL/GenBank/DDBJ whole genome shotgun (WGS) entry which is preliminary data.</text>
</comment>
<reference evidence="2" key="1">
    <citation type="journal article" date="2020" name="Cell">
        <title>Large-Scale Comparative Analyses of Tick Genomes Elucidate Their Genetic Diversity and Vector Capacities.</title>
        <authorList>
            <consortium name="Tick Genome and Microbiome Consortium (TIGMIC)"/>
            <person name="Jia N."/>
            <person name="Wang J."/>
            <person name="Shi W."/>
            <person name="Du L."/>
            <person name="Sun Y."/>
            <person name="Zhan W."/>
            <person name="Jiang J.F."/>
            <person name="Wang Q."/>
            <person name="Zhang B."/>
            <person name="Ji P."/>
            <person name="Bell-Sakyi L."/>
            <person name="Cui X.M."/>
            <person name="Yuan T.T."/>
            <person name="Jiang B.G."/>
            <person name="Yang W.F."/>
            <person name="Lam T.T."/>
            <person name="Chang Q.C."/>
            <person name="Ding S.J."/>
            <person name="Wang X.J."/>
            <person name="Zhu J.G."/>
            <person name="Ruan X.D."/>
            <person name="Zhao L."/>
            <person name="Wei J.T."/>
            <person name="Ye R.Z."/>
            <person name="Que T.C."/>
            <person name="Du C.H."/>
            <person name="Zhou Y.H."/>
            <person name="Cheng J.X."/>
            <person name="Dai P.F."/>
            <person name="Guo W.B."/>
            <person name="Han X.H."/>
            <person name="Huang E.J."/>
            <person name="Li L.F."/>
            <person name="Wei W."/>
            <person name="Gao Y.C."/>
            <person name="Liu J.Z."/>
            <person name="Shao H.Z."/>
            <person name="Wang X."/>
            <person name="Wang C.C."/>
            <person name="Yang T.C."/>
            <person name="Huo Q.B."/>
            <person name="Li W."/>
            <person name="Chen H.Y."/>
            <person name="Chen S.E."/>
            <person name="Zhou L.G."/>
            <person name="Ni X.B."/>
            <person name="Tian J.H."/>
            <person name="Sheng Y."/>
            <person name="Liu T."/>
            <person name="Pan Y.S."/>
            <person name="Xia L.Y."/>
            <person name="Li J."/>
            <person name="Zhao F."/>
            <person name="Cao W.C."/>
        </authorList>
    </citation>
    <scope>NUCLEOTIDE SEQUENCE</scope>
    <source>
        <strain evidence="2">Rmic-2018</strain>
    </source>
</reference>
<evidence type="ECO:0000256" key="1">
    <source>
        <dbReference type="SAM" id="MobiDB-lite"/>
    </source>
</evidence>
<feature type="compositionally biased region" description="Polar residues" evidence="1">
    <location>
        <begin position="67"/>
        <end position="80"/>
    </location>
</feature>
<sequence length="190" mass="21177">MERRIAAPSRPGPQPRWRLRPASSEDRRACRESTTSSPRRRLARFRLQPPTRSRRRRKAVKGPQPTAILQKSSLENQEVPESTRVHGLVRFTATFSEQGKHGPAREGHLRWEATTANTGGALKVRSWRLSGTVEHAGQLGVASGTPPQHPHDSRESGFRGRTRETPRAATTLPKAPRPSVVLVVTTEILK</sequence>
<dbReference type="Proteomes" id="UP000821866">
    <property type="component" value="Chromosome 10"/>
</dbReference>
<feature type="region of interest" description="Disordered" evidence="1">
    <location>
        <begin position="138"/>
        <end position="174"/>
    </location>
</feature>
<feature type="region of interest" description="Disordered" evidence="1">
    <location>
        <begin position="1"/>
        <end position="81"/>
    </location>
</feature>
<evidence type="ECO:0000313" key="3">
    <source>
        <dbReference type="Proteomes" id="UP000821866"/>
    </source>
</evidence>
<protein>
    <submittedName>
        <fullName evidence="2">Uncharacterized protein</fullName>
    </submittedName>
</protein>
<organism evidence="2 3">
    <name type="scientific">Rhipicephalus microplus</name>
    <name type="common">Cattle tick</name>
    <name type="synonym">Boophilus microplus</name>
    <dbReference type="NCBI Taxonomy" id="6941"/>
    <lineage>
        <taxon>Eukaryota</taxon>
        <taxon>Metazoa</taxon>
        <taxon>Ecdysozoa</taxon>
        <taxon>Arthropoda</taxon>
        <taxon>Chelicerata</taxon>
        <taxon>Arachnida</taxon>
        <taxon>Acari</taxon>
        <taxon>Parasitiformes</taxon>
        <taxon>Ixodida</taxon>
        <taxon>Ixodoidea</taxon>
        <taxon>Ixodidae</taxon>
        <taxon>Rhipicephalinae</taxon>
        <taxon>Rhipicephalus</taxon>
        <taxon>Boophilus</taxon>
    </lineage>
</organism>
<evidence type="ECO:0000313" key="2">
    <source>
        <dbReference type="EMBL" id="KAH8038009.1"/>
    </source>
</evidence>
<name>A0A9J6EUJ1_RHIMP</name>
<dbReference type="EMBL" id="JABSTU010000002">
    <property type="protein sequence ID" value="KAH8038009.1"/>
    <property type="molecule type" value="Genomic_DNA"/>
</dbReference>
<reference evidence="2" key="2">
    <citation type="submission" date="2021-09" db="EMBL/GenBank/DDBJ databases">
        <authorList>
            <person name="Jia N."/>
            <person name="Wang J."/>
            <person name="Shi W."/>
            <person name="Du L."/>
            <person name="Sun Y."/>
            <person name="Zhan W."/>
            <person name="Jiang J."/>
            <person name="Wang Q."/>
            <person name="Zhang B."/>
            <person name="Ji P."/>
            <person name="Sakyi L.B."/>
            <person name="Cui X."/>
            <person name="Yuan T."/>
            <person name="Jiang B."/>
            <person name="Yang W."/>
            <person name="Lam T.T.-Y."/>
            <person name="Chang Q."/>
            <person name="Ding S."/>
            <person name="Wang X."/>
            <person name="Zhu J."/>
            <person name="Ruan X."/>
            <person name="Zhao L."/>
            <person name="Wei J."/>
            <person name="Que T."/>
            <person name="Du C."/>
            <person name="Cheng J."/>
            <person name="Dai P."/>
            <person name="Han X."/>
            <person name="Huang E."/>
            <person name="Gao Y."/>
            <person name="Liu J."/>
            <person name="Shao H."/>
            <person name="Ye R."/>
            <person name="Li L."/>
            <person name="Wei W."/>
            <person name="Wang X."/>
            <person name="Wang C."/>
            <person name="Huo Q."/>
            <person name="Li W."/>
            <person name="Guo W."/>
            <person name="Chen H."/>
            <person name="Chen S."/>
            <person name="Zhou L."/>
            <person name="Zhou L."/>
            <person name="Ni X."/>
            <person name="Tian J."/>
            <person name="Zhou Y."/>
            <person name="Sheng Y."/>
            <person name="Liu T."/>
            <person name="Pan Y."/>
            <person name="Xia L."/>
            <person name="Li J."/>
            <person name="Zhao F."/>
            <person name="Cao W."/>
        </authorList>
    </citation>
    <scope>NUCLEOTIDE SEQUENCE</scope>
    <source>
        <strain evidence="2">Rmic-2018</strain>
        <tissue evidence="2">Larvae</tissue>
    </source>
</reference>
<gene>
    <name evidence="2" type="ORF">HPB51_020529</name>
</gene>
<dbReference type="AlphaFoldDB" id="A0A9J6EUJ1"/>
<proteinExistence type="predicted"/>
<accession>A0A9J6EUJ1</accession>
<feature type="compositionally biased region" description="Basic and acidic residues" evidence="1">
    <location>
        <begin position="149"/>
        <end position="166"/>
    </location>
</feature>